<reference evidence="1 2" key="1">
    <citation type="submission" date="2016-10" db="EMBL/GenBank/DDBJ databases">
        <authorList>
            <person name="de Groot N.N."/>
        </authorList>
    </citation>
    <scope>NUCLEOTIDE SEQUENCE [LARGE SCALE GENOMIC DNA]</scope>
    <source>
        <strain evidence="1 2">Nm1</strain>
    </source>
</reference>
<evidence type="ECO:0000313" key="2">
    <source>
        <dbReference type="Proteomes" id="UP000198640"/>
    </source>
</evidence>
<dbReference type="AlphaFoldDB" id="A0A1H3GPZ3"/>
<organism evidence="1 2">
    <name type="scientific">Nitrosomonas halophila</name>
    <dbReference type="NCBI Taxonomy" id="44576"/>
    <lineage>
        <taxon>Bacteria</taxon>
        <taxon>Pseudomonadati</taxon>
        <taxon>Pseudomonadota</taxon>
        <taxon>Betaproteobacteria</taxon>
        <taxon>Nitrosomonadales</taxon>
        <taxon>Nitrosomonadaceae</taxon>
        <taxon>Nitrosomonas</taxon>
    </lineage>
</organism>
<accession>A0A1H3GPZ3</accession>
<gene>
    <name evidence="1" type="ORF">SAMN05421881_101619</name>
</gene>
<evidence type="ECO:0000313" key="1">
    <source>
        <dbReference type="EMBL" id="SDY05120.1"/>
    </source>
</evidence>
<dbReference type="STRING" id="44576.SAMN05421881_101619"/>
<keyword evidence="2" id="KW-1185">Reference proteome</keyword>
<name>A0A1H3GPZ3_9PROT</name>
<protein>
    <submittedName>
        <fullName evidence="1">Uncharacterized protein</fullName>
    </submittedName>
</protein>
<dbReference type="EMBL" id="FNOY01000016">
    <property type="protein sequence ID" value="SDY05120.1"/>
    <property type="molecule type" value="Genomic_DNA"/>
</dbReference>
<proteinExistence type="predicted"/>
<dbReference type="Proteomes" id="UP000198640">
    <property type="component" value="Unassembled WGS sequence"/>
</dbReference>
<sequence>MIVYRRAGLTQVFLGGANYHEPAAWQGWNSSPKLALICVLQQPDAFYIAHVPLQAQRDPHIQLPRSVLGVATRILGICLSLLADLDATVKAVLTDPQAFKASPLPLVSEVADWL</sequence>